<dbReference type="GO" id="GO:0001664">
    <property type="term" value="F:G protein-coupled receptor binding"/>
    <property type="evidence" value="ECO:0007669"/>
    <property type="project" value="TreeGrafter"/>
</dbReference>
<dbReference type="InterPro" id="IPR001019">
    <property type="entry name" value="Gprotein_alpha_su"/>
</dbReference>
<dbReference type="GO" id="GO:0031683">
    <property type="term" value="F:G-protein beta/gamma-subunit complex binding"/>
    <property type="evidence" value="ECO:0007669"/>
    <property type="project" value="InterPro"/>
</dbReference>
<keyword evidence="8" id="KW-1185">Reference proteome</keyword>
<protein>
    <submittedName>
        <fullName evidence="7">G-protein alpha subunit-domain-containing protein</fullName>
    </submittedName>
</protein>
<keyword evidence="3 5" id="KW-0342">GTP-binding</keyword>
<evidence type="ECO:0000256" key="2">
    <source>
        <dbReference type="ARBA" id="ARBA00022741"/>
    </source>
</evidence>
<accession>A0AA39P8C9</accession>
<dbReference type="Proteomes" id="UP001175227">
    <property type="component" value="Unassembled WGS sequence"/>
</dbReference>
<proteinExistence type="predicted"/>
<dbReference type="EMBL" id="JAUEPR010000012">
    <property type="protein sequence ID" value="KAK0479334.1"/>
    <property type="molecule type" value="Genomic_DNA"/>
</dbReference>
<dbReference type="GO" id="GO:0005525">
    <property type="term" value="F:GTP binding"/>
    <property type="evidence" value="ECO:0007669"/>
    <property type="project" value="UniProtKB-KW"/>
</dbReference>
<dbReference type="SUPFAM" id="SSF52540">
    <property type="entry name" value="P-loop containing nucleoside triphosphate hydrolases"/>
    <property type="match status" value="1"/>
</dbReference>
<evidence type="ECO:0000313" key="7">
    <source>
        <dbReference type="EMBL" id="KAK0479334.1"/>
    </source>
</evidence>
<dbReference type="Gene3D" id="3.40.50.300">
    <property type="entry name" value="P-loop containing nucleotide triphosphate hydrolases"/>
    <property type="match status" value="1"/>
</dbReference>
<reference evidence="7" key="1">
    <citation type="submission" date="2023-06" db="EMBL/GenBank/DDBJ databases">
        <authorList>
            <consortium name="Lawrence Berkeley National Laboratory"/>
            <person name="Ahrendt S."/>
            <person name="Sahu N."/>
            <person name="Indic B."/>
            <person name="Wong-Bajracharya J."/>
            <person name="Merenyi Z."/>
            <person name="Ke H.-M."/>
            <person name="Monk M."/>
            <person name="Kocsube S."/>
            <person name="Drula E."/>
            <person name="Lipzen A."/>
            <person name="Balint B."/>
            <person name="Henrissat B."/>
            <person name="Andreopoulos B."/>
            <person name="Martin F.M."/>
            <person name="Harder C.B."/>
            <person name="Rigling D."/>
            <person name="Ford K.L."/>
            <person name="Foster G.D."/>
            <person name="Pangilinan J."/>
            <person name="Papanicolaou A."/>
            <person name="Barry K."/>
            <person name="LaButti K."/>
            <person name="Viragh M."/>
            <person name="Koriabine M."/>
            <person name="Yan M."/>
            <person name="Riley R."/>
            <person name="Champramary S."/>
            <person name="Plett K.L."/>
            <person name="Tsai I.J."/>
            <person name="Slot J."/>
            <person name="Sipos G."/>
            <person name="Plett J."/>
            <person name="Nagy L.G."/>
            <person name="Grigoriev I.V."/>
        </authorList>
    </citation>
    <scope>NUCLEOTIDE SEQUENCE</scope>
    <source>
        <strain evidence="7">ICMP 16352</strain>
    </source>
</reference>
<keyword evidence="6" id="KW-0812">Transmembrane</keyword>
<evidence type="ECO:0000256" key="6">
    <source>
        <dbReference type="SAM" id="Phobius"/>
    </source>
</evidence>
<dbReference type="GO" id="GO:0046872">
    <property type="term" value="F:metal ion binding"/>
    <property type="evidence" value="ECO:0007669"/>
    <property type="project" value="UniProtKB-KW"/>
</dbReference>
<name>A0AA39P8C9_9AGAR</name>
<gene>
    <name evidence="7" type="ORF">IW261DRAFT_1336921</name>
</gene>
<dbReference type="FunFam" id="3.40.50.300:FF:000692">
    <property type="entry name" value="Guanine nucleotide-binding protein subunit alpha"/>
    <property type="match status" value="1"/>
</dbReference>
<feature type="binding site" evidence="5">
    <location>
        <begin position="124"/>
        <end position="127"/>
    </location>
    <ligand>
        <name>GTP</name>
        <dbReference type="ChEBI" id="CHEBI:37565"/>
    </ligand>
</feature>
<comment type="caution">
    <text evidence="7">The sequence shown here is derived from an EMBL/GenBank/DDBJ whole genome shotgun (WGS) entry which is preliminary data.</text>
</comment>
<evidence type="ECO:0000256" key="3">
    <source>
        <dbReference type="ARBA" id="ARBA00023134"/>
    </source>
</evidence>
<dbReference type="SMART" id="SM00275">
    <property type="entry name" value="G_alpha"/>
    <property type="match status" value="1"/>
</dbReference>
<keyword evidence="1" id="KW-0479">Metal-binding</keyword>
<organism evidence="7 8">
    <name type="scientific">Armillaria novae-zelandiae</name>
    <dbReference type="NCBI Taxonomy" id="153914"/>
    <lineage>
        <taxon>Eukaryota</taxon>
        <taxon>Fungi</taxon>
        <taxon>Dikarya</taxon>
        <taxon>Basidiomycota</taxon>
        <taxon>Agaricomycotina</taxon>
        <taxon>Agaricomycetes</taxon>
        <taxon>Agaricomycetidae</taxon>
        <taxon>Agaricales</taxon>
        <taxon>Marasmiineae</taxon>
        <taxon>Physalacriaceae</taxon>
        <taxon>Armillaria</taxon>
    </lineage>
</organism>
<dbReference type="GO" id="GO:0005834">
    <property type="term" value="C:heterotrimeric G-protein complex"/>
    <property type="evidence" value="ECO:0007669"/>
    <property type="project" value="TreeGrafter"/>
</dbReference>
<keyword evidence="2 5" id="KW-0547">Nucleotide-binding</keyword>
<feature type="binding site" evidence="5">
    <location>
        <begin position="55"/>
        <end position="59"/>
    </location>
    <ligand>
        <name>GTP</name>
        <dbReference type="ChEBI" id="CHEBI:37565"/>
    </ligand>
</feature>
<dbReference type="PRINTS" id="PR00318">
    <property type="entry name" value="GPROTEINA"/>
</dbReference>
<evidence type="ECO:0000256" key="4">
    <source>
        <dbReference type="ARBA" id="ARBA00023224"/>
    </source>
</evidence>
<keyword evidence="6" id="KW-0472">Membrane</keyword>
<evidence type="ECO:0000256" key="5">
    <source>
        <dbReference type="PIRSR" id="PIRSR601019-1"/>
    </source>
</evidence>
<evidence type="ECO:0000313" key="8">
    <source>
        <dbReference type="Proteomes" id="UP001175227"/>
    </source>
</evidence>
<keyword evidence="6" id="KW-1133">Transmembrane helix</keyword>
<feature type="transmembrane region" description="Helical" evidence="6">
    <location>
        <begin position="263"/>
        <end position="287"/>
    </location>
</feature>
<dbReference type="GO" id="GO:0003924">
    <property type="term" value="F:GTPase activity"/>
    <property type="evidence" value="ECO:0007669"/>
    <property type="project" value="InterPro"/>
</dbReference>
<keyword evidence="4" id="KW-0807">Transducer</keyword>
<dbReference type="GO" id="GO:0000750">
    <property type="term" value="P:pheromone-dependent signal transduction involved in conjugation with cellular fusion"/>
    <property type="evidence" value="ECO:0007669"/>
    <property type="project" value="TreeGrafter"/>
</dbReference>
<dbReference type="GO" id="GO:0007186">
    <property type="term" value="P:G protein-coupled receptor signaling pathway"/>
    <property type="evidence" value="ECO:0007669"/>
    <property type="project" value="InterPro"/>
</dbReference>
<dbReference type="PANTHER" id="PTHR10218:SF242">
    <property type="entry name" value="GUANINE NUCLEOTIDE-BINDING PROTEIN ALPHA-1 SUBUNIT"/>
    <property type="match status" value="1"/>
</dbReference>
<dbReference type="AlphaFoldDB" id="A0AA39P8C9"/>
<sequence length="294" mass="33386">MQLFYWTAADELYSAYGPEKLYAATYVSHVNLVIRYLGAGGQTVTETERELTMDDVDGQKSEWRKWVHCFPDVSTILFLVSLSGYDRCLVEDKCANQMQDAMGIWELICHSQWFKYTSIILFLNKNDLFEKKIPQSNIKNFFPDFDGEPGDVYAGSDYFKHRFLKLATKADPQNEREIFIHMTTTVDTSMLRVVMAAMEGTFPPFSFYSTSISDAASFRVSAFSTTPSPPFPHSRRALNLLLSSLPSVLFSGPTLRARCCSNLLILLLSISVCARSAFFFSFPLLFLHVSSKCF</sequence>
<dbReference type="Pfam" id="PF00503">
    <property type="entry name" value="G-alpha"/>
    <property type="match status" value="1"/>
</dbReference>
<dbReference type="PANTHER" id="PTHR10218">
    <property type="entry name" value="GTP-BINDING PROTEIN ALPHA SUBUNIT"/>
    <property type="match status" value="1"/>
</dbReference>
<dbReference type="GO" id="GO:0005737">
    <property type="term" value="C:cytoplasm"/>
    <property type="evidence" value="ECO:0007669"/>
    <property type="project" value="TreeGrafter"/>
</dbReference>
<evidence type="ECO:0000256" key="1">
    <source>
        <dbReference type="ARBA" id="ARBA00022723"/>
    </source>
</evidence>
<dbReference type="PROSITE" id="PS51882">
    <property type="entry name" value="G_ALPHA"/>
    <property type="match status" value="1"/>
</dbReference>
<dbReference type="InterPro" id="IPR027417">
    <property type="entry name" value="P-loop_NTPase"/>
</dbReference>